<evidence type="ECO:0000256" key="8">
    <source>
        <dbReference type="HAMAP-Rule" id="MF_01588"/>
    </source>
</evidence>
<keyword evidence="11" id="KW-1185">Reference proteome</keyword>
<keyword evidence="6 8" id="KW-0464">Manganese</keyword>
<evidence type="ECO:0000256" key="4">
    <source>
        <dbReference type="ARBA" id="ARBA00023027"/>
    </source>
</evidence>
<feature type="binding site" evidence="8">
    <location>
        <position position="453"/>
    </location>
    <ligand>
        <name>Zn(2+)</name>
        <dbReference type="ChEBI" id="CHEBI:29105"/>
    </ligand>
</feature>
<dbReference type="AlphaFoldDB" id="A0AAE5AHU1"/>
<comment type="function">
    <text evidence="8">DNA ligase that catalyzes the formation of phosphodiester linkages between 5'-phosphoryl and 3'-hydroxyl groups in double-stranded DNA using NAD as a coenzyme and as the energy source for the reaction. It is essential for DNA replication and repair of damaged DNA.</text>
</comment>
<feature type="binding site" evidence="8">
    <location>
        <position position="151"/>
    </location>
    <ligand>
        <name>NAD(+)</name>
        <dbReference type="ChEBI" id="CHEBI:57540"/>
    </ligand>
</feature>
<feature type="binding site" evidence="8">
    <location>
        <position position="128"/>
    </location>
    <ligand>
        <name>NAD(+)</name>
        <dbReference type="ChEBI" id="CHEBI:57540"/>
    </ligand>
</feature>
<dbReference type="InterPro" id="IPR018239">
    <property type="entry name" value="DNA_ligase_AS"/>
</dbReference>
<dbReference type="InterPro" id="IPR013839">
    <property type="entry name" value="DNAligase_adenylation"/>
</dbReference>
<dbReference type="PROSITE" id="PS01055">
    <property type="entry name" value="DNA_LIGASE_N1"/>
    <property type="match status" value="1"/>
</dbReference>
<dbReference type="InterPro" id="IPR012340">
    <property type="entry name" value="NA-bd_OB-fold"/>
</dbReference>
<organism evidence="10 11">
    <name type="scientific">Lyticum sinuosum</name>
    <dbReference type="NCBI Taxonomy" id="1332059"/>
    <lineage>
        <taxon>Bacteria</taxon>
        <taxon>Pseudomonadati</taxon>
        <taxon>Pseudomonadota</taxon>
        <taxon>Alphaproteobacteria</taxon>
        <taxon>Rickettsiales</taxon>
        <taxon>Lyticum</taxon>
    </lineage>
</organism>
<feature type="binding site" evidence="8">
    <location>
        <position position="185"/>
    </location>
    <ligand>
        <name>NAD(+)</name>
        <dbReference type="ChEBI" id="CHEBI:57540"/>
    </ligand>
</feature>
<evidence type="ECO:0000313" key="11">
    <source>
        <dbReference type="Proteomes" id="UP001289135"/>
    </source>
</evidence>
<dbReference type="HAMAP" id="MF_01588">
    <property type="entry name" value="DNA_ligase_A"/>
    <property type="match status" value="1"/>
</dbReference>
<evidence type="ECO:0000313" key="10">
    <source>
        <dbReference type="EMBL" id="MDZ5761386.1"/>
    </source>
</evidence>
<keyword evidence="2 8" id="KW-0235">DNA replication</keyword>
<dbReference type="CDD" id="cd00114">
    <property type="entry name" value="LIGANc"/>
    <property type="match status" value="1"/>
</dbReference>
<dbReference type="NCBIfam" id="NF005932">
    <property type="entry name" value="PRK07956.1"/>
    <property type="match status" value="1"/>
</dbReference>
<evidence type="ECO:0000256" key="2">
    <source>
        <dbReference type="ARBA" id="ARBA00022705"/>
    </source>
</evidence>
<dbReference type="GO" id="GO:0046872">
    <property type="term" value="F:metal ion binding"/>
    <property type="evidence" value="ECO:0007669"/>
    <property type="project" value="UniProtKB-KW"/>
</dbReference>
<dbReference type="SMART" id="SM00532">
    <property type="entry name" value="LIGANc"/>
    <property type="match status" value="1"/>
</dbReference>
<keyword evidence="3 8" id="KW-0227">DNA damage</keyword>
<gene>
    <name evidence="8" type="primary">ligA</name>
    <name evidence="10" type="ORF">Lyticum_00559</name>
</gene>
<proteinExistence type="inferred from homology"/>
<dbReference type="EMBL" id="JARGYU010000002">
    <property type="protein sequence ID" value="MDZ5761386.1"/>
    <property type="molecule type" value="Genomic_DNA"/>
</dbReference>
<feature type="domain" description="NAD-dependent DNA ligase N-terminal" evidence="9">
    <location>
        <begin position="20"/>
        <end position="487"/>
    </location>
</feature>
<evidence type="ECO:0000259" key="9">
    <source>
        <dbReference type="SMART" id="SM00532"/>
    </source>
</evidence>
<dbReference type="Pfam" id="PF03120">
    <property type="entry name" value="OB_DNA_ligase"/>
    <property type="match status" value="1"/>
</dbReference>
<feature type="binding site" evidence="8">
    <location>
        <position position="330"/>
    </location>
    <ligand>
        <name>NAD(+)</name>
        <dbReference type="ChEBI" id="CHEBI:57540"/>
    </ligand>
</feature>
<keyword evidence="8" id="KW-0862">Zinc</keyword>
<keyword evidence="1 8" id="KW-0436">Ligase</keyword>
<protein>
    <recommendedName>
        <fullName evidence="8">DNA ligase</fullName>
        <ecNumber evidence="8">6.5.1.2</ecNumber>
    </recommendedName>
    <alternativeName>
        <fullName evidence="8">Polydeoxyribonucleotide synthase [NAD(+)]</fullName>
    </alternativeName>
</protein>
<dbReference type="EC" id="6.5.1.2" evidence="8"/>
<keyword evidence="8" id="KW-0460">Magnesium</keyword>
<dbReference type="SUPFAM" id="SSF50249">
    <property type="entry name" value="Nucleic acid-binding proteins"/>
    <property type="match status" value="1"/>
</dbReference>
<accession>A0AAE5AHU1</accession>
<comment type="caution">
    <text evidence="10">The sequence shown here is derived from an EMBL/GenBank/DDBJ whole genome shotgun (WGS) entry which is preliminary data.</text>
</comment>
<feature type="binding site" evidence="8">
    <location>
        <begin position="49"/>
        <end position="53"/>
    </location>
    <ligand>
        <name>NAD(+)</name>
        <dbReference type="ChEBI" id="CHEBI:57540"/>
    </ligand>
</feature>
<dbReference type="Pfam" id="PF01653">
    <property type="entry name" value="DNA_ligase_aden"/>
    <property type="match status" value="2"/>
</dbReference>
<dbReference type="Gene3D" id="1.10.287.610">
    <property type="entry name" value="Helix hairpin bin"/>
    <property type="match status" value="1"/>
</dbReference>
<dbReference type="InterPro" id="IPR001679">
    <property type="entry name" value="DNA_ligase"/>
</dbReference>
<feature type="binding site" evidence="8">
    <location>
        <position position="466"/>
    </location>
    <ligand>
        <name>Zn(2+)</name>
        <dbReference type="ChEBI" id="CHEBI:29105"/>
    </ligand>
</feature>
<dbReference type="GO" id="GO:0006260">
    <property type="term" value="P:DNA replication"/>
    <property type="evidence" value="ECO:0007669"/>
    <property type="project" value="UniProtKB-KW"/>
</dbReference>
<name>A0AAE5AHU1_9RICK</name>
<dbReference type="Proteomes" id="UP001289135">
    <property type="component" value="Unassembled WGS sequence"/>
</dbReference>
<dbReference type="SUPFAM" id="SSF56091">
    <property type="entry name" value="DNA ligase/mRNA capping enzyme, catalytic domain"/>
    <property type="match status" value="1"/>
</dbReference>
<comment type="catalytic activity">
    <reaction evidence="7 8">
        <text>NAD(+) + (deoxyribonucleotide)n-3'-hydroxyl + 5'-phospho-(deoxyribonucleotide)m = (deoxyribonucleotide)n+m + AMP + beta-nicotinamide D-nucleotide.</text>
        <dbReference type="EC" id="6.5.1.2"/>
    </reaction>
</comment>
<dbReference type="GO" id="GO:0003911">
    <property type="term" value="F:DNA ligase (NAD+) activity"/>
    <property type="evidence" value="ECO:0007669"/>
    <property type="project" value="UniProtKB-UniRule"/>
</dbReference>
<keyword evidence="4 8" id="KW-0520">NAD</keyword>
<reference evidence="10" key="1">
    <citation type="submission" date="2023-02" db="EMBL/GenBank/DDBJ databases">
        <title>Host association and intracellularity evolved multiple times independently in the Rickettsiales.</title>
        <authorList>
            <person name="Castelli M."/>
            <person name="Nardi T."/>
            <person name="Gammuto L."/>
            <person name="Bellinzona G."/>
            <person name="Sabaneyeva E."/>
            <person name="Potekhin A."/>
            <person name="Serra V."/>
            <person name="Petroni G."/>
            <person name="Sassera D."/>
        </authorList>
    </citation>
    <scope>NUCLEOTIDE SEQUENCE</scope>
    <source>
        <strain evidence="10">USBL-36I1</strain>
    </source>
</reference>
<dbReference type="Gene3D" id="2.40.50.140">
    <property type="entry name" value="Nucleic acid-binding proteins"/>
    <property type="match status" value="1"/>
</dbReference>
<evidence type="ECO:0000256" key="6">
    <source>
        <dbReference type="ARBA" id="ARBA00023211"/>
    </source>
</evidence>
<dbReference type="PIRSF" id="PIRSF001604">
    <property type="entry name" value="LigA"/>
    <property type="match status" value="1"/>
</dbReference>
<feature type="binding site" evidence="8">
    <location>
        <position position="450"/>
    </location>
    <ligand>
        <name>Zn(2+)</name>
        <dbReference type="ChEBI" id="CHEBI:29105"/>
    </ligand>
</feature>
<evidence type="ECO:0000256" key="3">
    <source>
        <dbReference type="ARBA" id="ARBA00022763"/>
    </source>
</evidence>
<evidence type="ECO:0000256" key="1">
    <source>
        <dbReference type="ARBA" id="ARBA00022598"/>
    </source>
</evidence>
<keyword evidence="8" id="KW-0479">Metal-binding</keyword>
<comment type="similarity">
    <text evidence="8">Belongs to the NAD-dependent DNA ligase family. LigA subfamily.</text>
</comment>
<feature type="binding site" evidence="8">
    <location>
        <position position="471"/>
    </location>
    <ligand>
        <name>Zn(2+)</name>
        <dbReference type="ChEBI" id="CHEBI:29105"/>
    </ligand>
</feature>
<dbReference type="GO" id="GO:0006281">
    <property type="term" value="P:DNA repair"/>
    <property type="evidence" value="ECO:0007669"/>
    <property type="project" value="UniProtKB-KW"/>
</dbReference>
<evidence type="ECO:0000256" key="5">
    <source>
        <dbReference type="ARBA" id="ARBA00023204"/>
    </source>
</evidence>
<comment type="cofactor">
    <cofactor evidence="8">
        <name>Mg(2+)</name>
        <dbReference type="ChEBI" id="CHEBI:18420"/>
    </cofactor>
    <cofactor evidence="8">
        <name>Mn(2+)</name>
        <dbReference type="ChEBI" id="CHEBI:29035"/>
    </cofactor>
</comment>
<dbReference type="InterPro" id="IPR004150">
    <property type="entry name" value="NAD_DNA_ligase_OB"/>
</dbReference>
<feature type="active site" description="N6-AMP-lysine intermediate" evidence="8">
    <location>
        <position position="130"/>
    </location>
</feature>
<dbReference type="Gene3D" id="3.30.470.30">
    <property type="entry name" value="DNA ligase/mRNA capping enzyme"/>
    <property type="match status" value="1"/>
</dbReference>
<feature type="binding site" evidence="8">
    <location>
        <position position="354"/>
    </location>
    <ligand>
        <name>NAD(+)</name>
        <dbReference type="ChEBI" id="CHEBI:57540"/>
    </ligand>
</feature>
<keyword evidence="5 8" id="KW-0234">DNA repair</keyword>
<feature type="binding site" evidence="8">
    <location>
        <begin position="95"/>
        <end position="96"/>
    </location>
    <ligand>
        <name>NAD(+)</name>
        <dbReference type="ChEBI" id="CHEBI:57540"/>
    </ligand>
</feature>
<sequence>MMNLIFNLKKTQKFMFNKKNLIEKIQSLRQEIIKHNRYYYSKNKPIITDLEYDSMRRELEMLAKQFGDMKLADIDIGYPPSNRFNRIRHTSPMLSLANAFNEDEVKRFVKRIEKYTEKSNLSCNYICEPKIDGVSFAAIYYKGNLIAGLTRGDGKHGEDITQSLYYVNNLPRNINCSDLIEVRGEIYIDKKDFISLNENRKSSNEQQFVSPRNAASGSLRHLNTSQIAERRLKYMIWDLFILEEDQVNIVNFNNKKQDNVLYDINIDTIENSLKDKLVNHSDSLLFANNLGFTTVPYYIAKDFSDMMKYHQKIEEERPFLDYDIDGVVYKINEIKVGKFLGSTNHSPRWAIAHKFTAETALTELINIVFQVSRNGILTPVAELKPILINGVTVSRVSLHNIDEINRLKLYLNCKVEIKRAGDVIPKITRVIFDNQVTNNNPILELTDIKCPECHNKAIFKSPYLYCDNYACPAQIIEKMIHFSGRSCFNIIGLGKKQIKQLYQLNIIENCADIMEIPDKLDLINKIKNQDGWGDKSVNDLIDSIKKARIVSFANFIYAMGIPNIGYGIASILSDKFHNIKSLVEIQNKEELQIKSKLGEKTSEYLWNFISNILKPALMIESSQNKIEYEEKSNNIKITLEIETLTRLIKVITIQ</sequence>
<dbReference type="InterPro" id="IPR013840">
    <property type="entry name" value="DNAligase_N"/>
</dbReference>
<dbReference type="Gene3D" id="1.10.150.20">
    <property type="entry name" value="5' to 3' exonuclease, C-terminal subdomain"/>
    <property type="match status" value="2"/>
</dbReference>
<dbReference type="InterPro" id="IPR010994">
    <property type="entry name" value="RuvA_2-like"/>
</dbReference>
<dbReference type="SUPFAM" id="SSF47781">
    <property type="entry name" value="RuvA domain 2-like"/>
    <property type="match status" value="1"/>
</dbReference>
<evidence type="ECO:0000256" key="7">
    <source>
        <dbReference type="ARBA" id="ARBA00034005"/>
    </source>
</evidence>